<gene>
    <name evidence="2" type="ORF">CLIB1423_09S01618</name>
</gene>
<feature type="region of interest" description="Disordered" evidence="1">
    <location>
        <begin position="159"/>
        <end position="204"/>
    </location>
</feature>
<dbReference type="PANTHER" id="PTHR28054">
    <property type="entry name" value="RNA POLYMERASE I-SPECIFIC TRANSCRIPTION INITIATION FACTOR RRN10"/>
    <property type="match status" value="1"/>
</dbReference>
<feature type="compositionally biased region" description="Basic and acidic residues" evidence="1">
    <location>
        <begin position="159"/>
        <end position="170"/>
    </location>
</feature>
<dbReference type="AlphaFoldDB" id="A0A9P0VXY2"/>
<feature type="compositionally biased region" description="Acidic residues" evidence="1">
    <location>
        <begin position="171"/>
        <end position="193"/>
    </location>
</feature>
<keyword evidence="3" id="KW-1185">Reference proteome</keyword>
<reference evidence="2" key="1">
    <citation type="submission" date="2022-03" db="EMBL/GenBank/DDBJ databases">
        <authorList>
            <person name="Legras J.-L."/>
            <person name="Devillers H."/>
            <person name="Grondin C."/>
        </authorList>
    </citation>
    <scope>NUCLEOTIDE SEQUENCE</scope>
    <source>
        <strain evidence="2">CLIB 1423</strain>
    </source>
</reference>
<proteinExistence type="predicted"/>
<comment type="caution">
    <text evidence="2">The sequence shown here is derived from an EMBL/GenBank/DDBJ whole genome shotgun (WGS) entry which is preliminary data.</text>
</comment>
<sequence length="204" mass="23133">MNSSNVELQKATVYQSCNDEYKRGVILNREKIAKAFPDIDTDNDWEVISEILQTAKDIQPEYYKSKGTSIPPDEILQKFNPTGIRVPMRSREELSKSRSPLPSSDLLKALHYYTSRKVSKLDKKDRLKLENNFDETALLSLGSLVEDLAERLIGEHGIEIFTERDSSENVDRDEEEPSESEGSEADEDQDDHDDSAGSISDISF</sequence>
<dbReference type="GO" id="GO:0006360">
    <property type="term" value="P:transcription by RNA polymerase I"/>
    <property type="evidence" value="ECO:0007669"/>
    <property type="project" value="InterPro"/>
</dbReference>
<name>A0A9P0VXY2_9ASCO</name>
<dbReference type="InterPro" id="IPR022793">
    <property type="entry name" value="Rrn10"/>
</dbReference>
<dbReference type="PANTHER" id="PTHR28054:SF1">
    <property type="entry name" value="RNA POLYMERASE I-SPECIFIC TRANSCRIPTION INITIATION FACTOR RRN10"/>
    <property type="match status" value="1"/>
</dbReference>
<organism evidence="2 3">
    <name type="scientific">[Candida] railenensis</name>
    <dbReference type="NCBI Taxonomy" id="45579"/>
    <lineage>
        <taxon>Eukaryota</taxon>
        <taxon>Fungi</taxon>
        <taxon>Dikarya</taxon>
        <taxon>Ascomycota</taxon>
        <taxon>Saccharomycotina</taxon>
        <taxon>Pichiomycetes</taxon>
        <taxon>Debaryomycetaceae</taxon>
        <taxon>Kurtzmaniella</taxon>
    </lineage>
</organism>
<dbReference type="Proteomes" id="UP000837801">
    <property type="component" value="Unassembled WGS sequence"/>
</dbReference>
<dbReference type="OrthoDB" id="2565191at2759"/>
<dbReference type="EMBL" id="CAKXYY010000009">
    <property type="protein sequence ID" value="CAH2353047.1"/>
    <property type="molecule type" value="Genomic_DNA"/>
</dbReference>
<evidence type="ECO:0000313" key="2">
    <source>
        <dbReference type="EMBL" id="CAH2353047.1"/>
    </source>
</evidence>
<evidence type="ECO:0000256" key="1">
    <source>
        <dbReference type="SAM" id="MobiDB-lite"/>
    </source>
</evidence>
<protein>
    <submittedName>
        <fullName evidence="2">Uncharacterized protein</fullName>
    </submittedName>
</protein>
<accession>A0A9P0VXY2</accession>
<evidence type="ECO:0000313" key="3">
    <source>
        <dbReference type="Proteomes" id="UP000837801"/>
    </source>
</evidence>
<dbReference type="Pfam" id="PF05234">
    <property type="entry name" value="UAF_Rrn10"/>
    <property type="match status" value="1"/>
</dbReference>